<protein>
    <submittedName>
        <fullName evidence="1">2'-5' RNA ligase</fullName>
    </submittedName>
</protein>
<reference evidence="1 2" key="1">
    <citation type="submission" date="2017-12" db="EMBL/GenBank/DDBJ databases">
        <title>Sequencing the genomes of 1000 Actinobacteria strains.</title>
        <authorList>
            <person name="Klenk H.-P."/>
        </authorList>
    </citation>
    <scope>NUCLEOTIDE SEQUENCE [LARGE SCALE GENOMIC DNA]</scope>
    <source>
        <strain evidence="1 2">DSM 12806</strain>
    </source>
</reference>
<dbReference type="RefSeq" id="WP_143598396.1">
    <property type="nucleotide sequence ID" value="NZ_PJNE01000001.1"/>
</dbReference>
<dbReference type="Proteomes" id="UP000233781">
    <property type="component" value="Unassembled WGS sequence"/>
</dbReference>
<dbReference type="Gene3D" id="3.90.1140.10">
    <property type="entry name" value="Cyclic phosphodiesterase"/>
    <property type="match status" value="1"/>
</dbReference>
<comment type="caution">
    <text evidence="1">The sequence shown here is derived from an EMBL/GenBank/DDBJ whole genome shotgun (WGS) entry which is preliminary data.</text>
</comment>
<evidence type="ECO:0000313" key="2">
    <source>
        <dbReference type="Proteomes" id="UP000233781"/>
    </source>
</evidence>
<dbReference type="AlphaFoldDB" id="A0A2N3YM56"/>
<name>A0A2N3YM56_9MICO</name>
<dbReference type="InterPro" id="IPR009097">
    <property type="entry name" value="Cyclic_Pdiesterase"/>
</dbReference>
<keyword evidence="1" id="KW-0436">Ligase</keyword>
<dbReference type="OrthoDB" id="4860114at2"/>
<keyword evidence="2" id="KW-1185">Reference proteome</keyword>
<sequence length="185" mass="19833">MQVSVALVPPEGVVNEIEAIIDGTPGARAQLDVVPTGALRLPLIGLGNLTRPDVEALCEHLVELVAGIGMTPRIGLAGAVALESPDDPTVSLGIVGDVDGMIAVAKALPPMVSDFGFYVDRRRFVPKFTVARVTAGTTLPVLQALVDKLERYRSREWDLEGVEVLSRVHRDDGAIFERVHTLYTS</sequence>
<proteinExistence type="predicted"/>
<accession>A0A2N3YM56</accession>
<organism evidence="1 2">
    <name type="scientific">Phycicoccus duodecadis</name>
    <dbReference type="NCBI Taxonomy" id="173053"/>
    <lineage>
        <taxon>Bacteria</taxon>
        <taxon>Bacillati</taxon>
        <taxon>Actinomycetota</taxon>
        <taxon>Actinomycetes</taxon>
        <taxon>Micrococcales</taxon>
        <taxon>Intrasporangiaceae</taxon>
        <taxon>Phycicoccus</taxon>
    </lineage>
</organism>
<dbReference type="EMBL" id="PJNE01000001">
    <property type="protein sequence ID" value="PKW27940.1"/>
    <property type="molecule type" value="Genomic_DNA"/>
</dbReference>
<dbReference type="GO" id="GO:0016874">
    <property type="term" value="F:ligase activity"/>
    <property type="evidence" value="ECO:0007669"/>
    <property type="project" value="UniProtKB-KW"/>
</dbReference>
<dbReference type="SUPFAM" id="SSF55144">
    <property type="entry name" value="LigT-like"/>
    <property type="match status" value="1"/>
</dbReference>
<evidence type="ECO:0000313" key="1">
    <source>
        <dbReference type="EMBL" id="PKW27940.1"/>
    </source>
</evidence>
<gene>
    <name evidence="1" type="ORF">ATL31_2791</name>
</gene>